<reference evidence="2 3" key="1">
    <citation type="journal article" date="2017" name="Genome Announc.">
        <title>Complete Genome Sequences of Two Acetylene-Fermenting Pelobacter acetylenicus Strains.</title>
        <authorList>
            <person name="Sutton J.M."/>
            <person name="Baesman S.M."/>
            <person name="Fierst J.L."/>
            <person name="Poret-Peterson A.T."/>
            <person name="Oremland R.S."/>
            <person name="Dunlap D.S."/>
            <person name="Akob D.M."/>
        </authorList>
    </citation>
    <scope>NUCLEOTIDE SEQUENCE [LARGE SCALE GENOMIC DNA]</scope>
    <source>
        <strain evidence="2 3">SFB93</strain>
    </source>
</reference>
<dbReference type="InterPro" id="IPR011006">
    <property type="entry name" value="CheY-like_superfamily"/>
</dbReference>
<keyword evidence="3" id="KW-1185">Reference proteome</keyword>
<dbReference type="AlphaFoldDB" id="A0A1L3GPE7"/>
<protein>
    <recommendedName>
        <fullName evidence="1">PilZ domain-containing protein</fullName>
    </recommendedName>
</protein>
<dbReference type="OrthoDB" id="5405402at2"/>
<feature type="domain" description="PilZ" evidence="1">
    <location>
        <begin position="118"/>
        <end position="219"/>
    </location>
</feature>
<dbReference type="SUPFAM" id="SSF52172">
    <property type="entry name" value="CheY-like"/>
    <property type="match status" value="1"/>
</dbReference>
<organism evidence="2 3">
    <name type="scientific">Syntrophotalea acetylenivorans</name>
    <dbReference type="NCBI Taxonomy" id="1842532"/>
    <lineage>
        <taxon>Bacteria</taxon>
        <taxon>Pseudomonadati</taxon>
        <taxon>Thermodesulfobacteriota</taxon>
        <taxon>Desulfuromonadia</taxon>
        <taxon>Desulfuromonadales</taxon>
        <taxon>Syntrophotaleaceae</taxon>
        <taxon>Syntrophotalea</taxon>
    </lineage>
</organism>
<dbReference type="KEGG" id="pef:A7E78_06645"/>
<accession>A0A1L3GPE7</accession>
<dbReference type="SUPFAM" id="SSF141371">
    <property type="entry name" value="PilZ domain-like"/>
    <property type="match status" value="1"/>
</dbReference>
<evidence type="ECO:0000259" key="1">
    <source>
        <dbReference type="Pfam" id="PF07238"/>
    </source>
</evidence>
<dbReference type="Gene3D" id="2.40.10.220">
    <property type="entry name" value="predicted glycosyltransferase like domains"/>
    <property type="match status" value="1"/>
</dbReference>
<dbReference type="InterPro" id="IPR009875">
    <property type="entry name" value="PilZ_domain"/>
</dbReference>
<sequence length="256" mass="28515">MKRLLVGDSREKLLATLETILRHWGYRTLVSSNQQRLTSLVKETTPDLLIFGEQILQDTSSAIRQTVIEKVAAGTPLLVMTDNLKSPTLEIPYETLPVPVDIFHLFEKVQKYLEEYPRKNIRLALQLPGMLCLGKSCHLAEVLSLSTRGLFVKTGFRLQKGDNFRIVFPLIGMKKELEVGGRVLYSVRPDPDNNFLQGVGVEFTDISQETLEALQGFLEGCLLDGLPGQTGEKLVAENTSKDSAEKPTLHLINPAA</sequence>
<proteinExistence type="predicted"/>
<dbReference type="STRING" id="1842532.A7E78_06645"/>
<evidence type="ECO:0000313" key="3">
    <source>
        <dbReference type="Proteomes" id="UP000182517"/>
    </source>
</evidence>
<dbReference type="GO" id="GO:0035438">
    <property type="term" value="F:cyclic-di-GMP binding"/>
    <property type="evidence" value="ECO:0007669"/>
    <property type="project" value="InterPro"/>
</dbReference>
<dbReference type="EMBL" id="CP015519">
    <property type="protein sequence ID" value="APG27548.1"/>
    <property type="molecule type" value="Genomic_DNA"/>
</dbReference>
<dbReference type="RefSeq" id="WP_072283513.1">
    <property type="nucleotide sequence ID" value="NZ_CP015519.1"/>
</dbReference>
<gene>
    <name evidence="2" type="ORF">A7E78_06645</name>
</gene>
<evidence type="ECO:0000313" key="2">
    <source>
        <dbReference type="EMBL" id="APG27548.1"/>
    </source>
</evidence>
<name>A0A1L3GPE7_9BACT</name>
<dbReference type="Pfam" id="PF07238">
    <property type="entry name" value="PilZ"/>
    <property type="match status" value="1"/>
</dbReference>
<dbReference type="Proteomes" id="UP000182517">
    <property type="component" value="Chromosome"/>
</dbReference>